<dbReference type="EMBL" id="JAHLQF010000002">
    <property type="protein sequence ID" value="MBU5484355.1"/>
    <property type="molecule type" value="Genomic_DNA"/>
</dbReference>
<dbReference type="Proteomes" id="UP000726170">
    <property type="component" value="Unassembled WGS sequence"/>
</dbReference>
<keyword evidence="1" id="KW-1133">Transmembrane helix</keyword>
<evidence type="ECO:0000256" key="1">
    <source>
        <dbReference type="SAM" id="Phobius"/>
    </source>
</evidence>
<name>A0ABS6EH71_9CLOT</name>
<comment type="caution">
    <text evidence="2">The sequence shown here is derived from an EMBL/GenBank/DDBJ whole genome shotgun (WGS) entry which is preliminary data.</text>
</comment>
<organism evidence="2 3">
    <name type="scientific">Clostridium mobile</name>
    <dbReference type="NCBI Taxonomy" id="2841512"/>
    <lineage>
        <taxon>Bacteria</taxon>
        <taxon>Bacillati</taxon>
        <taxon>Bacillota</taxon>
        <taxon>Clostridia</taxon>
        <taxon>Eubacteriales</taxon>
        <taxon>Clostridiaceae</taxon>
        <taxon>Clostridium</taxon>
    </lineage>
</organism>
<evidence type="ECO:0000313" key="2">
    <source>
        <dbReference type="EMBL" id="MBU5484355.1"/>
    </source>
</evidence>
<feature type="transmembrane region" description="Helical" evidence="1">
    <location>
        <begin position="91"/>
        <end position="109"/>
    </location>
</feature>
<evidence type="ECO:0008006" key="4">
    <source>
        <dbReference type="Google" id="ProtNLM"/>
    </source>
</evidence>
<accession>A0ABS6EH71</accession>
<feature type="transmembrane region" description="Helical" evidence="1">
    <location>
        <begin position="12"/>
        <end position="32"/>
    </location>
</feature>
<feature type="transmembrane region" description="Helical" evidence="1">
    <location>
        <begin position="161"/>
        <end position="179"/>
    </location>
</feature>
<feature type="transmembrane region" description="Helical" evidence="1">
    <location>
        <begin position="185"/>
        <end position="204"/>
    </location>
</feature>
<protein>
    <recommendedName>
        <fullName evidence="4">CPBP family intramembrane metalloprotease</fullName>
    </recommendedName>
</protein>
<evidence type="ECO:0000313" key="3">
    <source>
        <dbReference type="Proteomes" id="UP000726170"/>
    </source>
</evidence>
<feature type="transmembrane region" description="Helical" evidence="1">
    <location>
        <begin position="129"/>
        <end position="149"/>
    </location>
</feature>
<keyword evidence="3" id="KW-1185">Reference proteome</keyword>
<gene>
    <name evidence="2" type="ORF">KQI86_08440</name>
</gene>
<keyword evidence="1" id="KW-0812">Transmembrane</keyword>
<feature type="transmembrane region" description="Helical" evidence="1">
    <location>
        <begin position="52"/>
        <end position="70"/>
    </location>
</feature>
<sequence length="221" mass="25425">MNLKKKDINSSDFLSLALYAFGGLGLEVVLAFMIEPLVYGKSINDFTTFESILHWIITCIMWGIVASILIKCSREKYKFNIFEERNKIGKINWFIALVILGICIIISNWNWNGFKVLKELEHKGWLKFIFQYIYYLFEIVLVVLIIVFGQKAGEMEFKNQKIPWGGILVGLTWGLVHMLTKGDLMIGLTGCLVGILYGVTYLILKKNIYATYLLVLLMFIL</sequence>
<reference evidence="2 3" key="1">
    <citation type="submission" date="2021-06" db="EMBL/GenBank/DDBJ databases">
        <authorList>
            <person name="Sun Q."/>
            <person name="Li D."/>
        </authorList>
    </citation>
    <scope>NUCLEOTIDE SEQUENCE [LARGE SCALE GENOMIC DNA]</scope>
    <source>
        <strain evidence="2 3">MSJ-11</strain>
    </source>
</reference>
<proteinExistence type="predicted"/>
<keyword evidence="1" id="KW-0472">Membrane</keyword>